<proteinExistence type="predicted"/>
<sequence>MEGVMAKDALAGPGAGASAARAVAAEAAATRTMQAIFVISIATGGRDERERLILCGGLGFS</sequence>
<protein>
    <submittedName>
        <fullName evidence="1">(wild Malaysian banana) hypothetical protein</fullName>
    </submittedName>
</protein>
<reference evidence="1" key="1">
    <citation type="submission" date="2021-03" db="EMBL/GenBank/DDBJ databases">
        <authorList>
            <consortium name="Genoscope - CEA"/>
            <person name="William W."/>
        </authorList>
    </citation>
    <scope>NUCLEOTIDE SEQUENCE</scope>
    <source>
        <strain evidence="1">Doubled-haploid Pahang</strain>
    </source>
</reference>
<dbReference type="AlphaFoldDB" id="A0A8D7FKN7"/>
<dbReference type="EMBL" id="HG996473">
    <property type="protein sequence ID" value="CAG1857398.1"/>
    <property type="molecule type" value="Genomic_DNA"/>
</dbReference>
<accession>A0A8D7FKN7</accession>
<organism evidence="1">
    <name type="scientific">Musa acuminata subsp. malaccensis</name>
    <name type="common">Wild banana</name>
    <name type="synonym">Musa malaccensis</name>
    <dbReference type="NCBI Taxonomy" id="214687"/>
    <lineage>
        <taxon>Eukaryota</taxon>
        <taxon>Viridiplantae</taxon>
        <taxon>Streptophyta</taxon>
        <taxon>Embryophyta</taxon>
        <taxon>Tracheophyta</taxon>
        <taxon>Spermatophyta</taxon>
        <taxon>Magnoliopsida</taxon>
        <taxon>Liliopsida</taxon>
        <taxon>Zingiberales</taxon>
        <taxon>Musaceae</taxon>
        <taxon>Musa</taxon>
    </lineage>
</organism>
<feature type="non-terminal residue" evidence="1">
    <location>
        <position position="61"/>
    </location>
</feature>
<gene>
    <name evidence="1" type="ORF">GSMUA_32400.1</name>
</gene>
<evidence type="ECO:0000313" key="1">
    <source>
        <dbReference type="EMBL" id="CAG1857398.1"/>
    </source>
</evidence>
<name>A0A8D7FKN7_MUSAM</name>